<gene>
    <name evidence="2" type="ORF">PENARI_c170G02263</name>
    <name evidence="1" type="ORF">PENARI_c234G03617</name>
</gene>
<comment type="caution">
    <text evidence="2">The sequence shown here is derived from an EMBL/GenBank/DDBJ whole genome shotgun (WGS) entry which is preliminary data.</text>
</comment>
<protein>
    <submittedName>
        <fullName evidence="2">Uncharacterized protein</fullName>
    </submittedName>
</protein>
<evidence type="ECO:0000313" key="1">
    <source>
        <dbReference type="EMBL" id="OGE46477.1"/>
    </source>
</evidence>
<organism evidence="2 3">
    <name type="scientific">Penicillium arizonense</name>
    <dbReference type="NCBI Taxonomy" id="1835702"/>
    <lineage>
        <taxon>Eukaryota</taxon>
        <taxon>Fungi</taxon>
        <taxon>Dikarya</taxon>
        <taxon>Ascomycota</taxon>
        <taxon>Pezizomycotina</taxon>
        <taxon>Eurotiomycetes</taxon>
        <taxon>Eurotiomycetidae</taxon>
        <taxon>Eurotiales</taxon>
        <taxon>Aspergillaceae</taxon>
        <taxon>Penicillium</taxon>
    </lineage>
</organism>
<keyword evidence="3" id="KW-1185">Reference proteome</keyword>
<name>A0A1F5L0Z8_PENAI</name>
<dbReference type="AlphaFoldDB" id="A0A1F5L0Z8"/>
<proteinExistence type="predicted"/>
<dbReference type="GeneID" id="34582808"/>
<dbReference type="Proteomes" id="UP000177622">
    <property type="component" value="Unassembled WGS sequence"/>
</dbReference>
<accession>A0A1F5L0Z8</accession>
<dbReference type="EMBL" id="LXJU01000234">
    <property type="protein sequence ID" value="OGE46477.1"/>
    <property type="molecule type" value="Genomic_DNA"/>
</dbReference>
<evidence type="ECO:0000313" key="2">
    <source>
        <dbReference type="EMBL" id="OGE46601.1"/>
    </source>
</evidence>
<reference evidence="2 3" key="1">
    <citation type="journal article" date="2016" name="Sci. Rep.">
        <title>Penicillium arizonense, a new, genome sequenced fungal species, reveals a high chemical diversity in secreted metabolites.</title>
        <authorList>
            <person name="Grijseels S."/>
            <person name="Nielsen J.C."/>
            <person name="Randelovic M."/>
            <person name="Nielsen J."/>
            <person name="Nielsen K.F."/>
            <person name="Workman M."/>
            <person name="Frisvad J.C."/>
        </authorList>
    </citation>
    <scope>NUCLEOTIDE SEQUENCE [LARGE SCALE GENOMIC DNA]</scope>
    <source>
        <strain evidence="2 3">CBS 141311</strain>
    </source>
</reference>
<dbReference type="RefSeq" id="XP_022482070.1">
    <property type="nucleotide sequence ID" value="XM_022638074.1"/>
</dbReference>
<sequence length="58" mass="6315">MQADLSPAPLRSLILMVNARYGPMTTMAARDLRNSLANLTEMTVQICASRPAPLKVTL</sequence>
<evidence type="ECO:0000313" key="3">
    <source>
        <dbReference type="Proteomes" id="UP000177622"/>
    </source>
</evidence>
<dbReference type="EMBL" id="LXJU01000170">
    <property type="protein sequence ID" value="OGE46601.1"/>
    <property type="molecule type" value="Genomic_DNA"/>
</dbReference>